<name>A0ABW0VMD2_9ACTN</name>
<evidence type="ECO:0000313" key="1">
    <source>
        <dbReference type="EMBL" id="MFC5645370.1"/>
    </source>
</evidence>
<reference evidence="2" key="1">
    <citation type="journal article" date="2019" name="Int. J. Syst. Evol. Microbiol.">
        <title>The Global Catalogue of Microorganisms (GCM) 10K type strain sequencing project: providing services to taxonomists for standard genome sequencing and annotation.</title>
        <authorList>
            <consortium name="The Broad Institute Genomics Platform"/>
            <consortium name="The Broad Institute Genome Sequencing Center for Infectious Disease"/>
            <person name="Wu L."/>
            <person name="Ma J."/>
        </authorList>
    </citation>
    <scope>NUCLEOTIDE SEQUENCE [LARGE SCALE GENOMIC DNA]</scope>
    <source>
        <strain evidence="2">CGMCC 4.1622</strain>
    </source>
</reference>
<protein>
    <submittedName>
        <fullName evidence="1">Uncharacterized protein</fullName>
    </submittedName>
</protein>
<dbReference type="EMBL" id="JBHSOC010000068">
    <property type="protein sequence ID" value="MFC5645370.1"/>
    <property type="molecule type" value="Genomic_DNA"/>
</dbReference>
<dbReference type="RefSeq" id="WP_346148468.1">
    <property type="nucleotide sequence ID" value="NZ_BAAAUA010000049.1"/>
</dbReference>
<gene>
    <name evidence="1" type="ORF">ACFPZF_28975</name>
</gene>
<comment type="caution">
    <text evidence="1">The sequence shown here is derived from an EMBL/GenBank/DDBJ whole genome shotgun (WGS) entry which is preliminary data.</text>
</comment>
<organism evidence="1 2">
    <name type="scientific">Kitasatospora cinereorecta</name>
    <dbReference type="NCBI Taxonomy" id="285560"/>
    <lineage>
        <taxon>Bacteria</taxon>
        <taxon>Bacillati</taxon>
        <taxon>Actinomycetota</taxon>
        <taxon>Actinomycetes</taxon>
        <taxon>Kitasatosporales</taxon>
        <taxon>Streptomycetaceae</taxon>
        <taxon>Kitasatospora</taxon>
    </lineage>
</organism>
<sequence length="160" mass="17471">MTAWTTQLTALLEGAHTSTGDPLDAGARIVVTDLDGTEAFRAALARHWREDEDDANLLWIRPVVGGGPSPDPEFGYVFNLSLARRRALHWHTAGVDDRGGIVLHLVAPDGGEGQTARIEPASNGELEELARWDTFIDLLSPEEEQALEELAEDSWSGRFA</sequence>
<evidence type="ECO:0000313" key="2">
    <source>
        <dbReference type="Proteomes" id="UP001596066"/>
    </source>
</evidence>
<accession>A0ABW0VMD2</accession>
<dbReference type="Proteomes" id="UP001596066">
    <property type="component" value="Unassembled WGS sequence"/>
</dbReference>
<proteinExistence type="predicted"/>
<keyword evidence="2" id="KW-1185">Reference proteome</keyword>